<proteinExistence type="predicted"/>
<evidence type="ECO:0000313" key="2">
    <source>
        <dbReference type="EMBL" id="ADI16058.1"/>
    </source>
</evidence>
<evidence type="ECO:0000259" key="1">
    <source>
        <dbReference type="Pfam" id="PF02589"/>
    </source>
</evidence>
<dbReference type="InterPro" id="IPR003741">
    <property type="entry name" value="LUD_dom"/>
</dbReference>
<dbReference type="Pfam" id="PF02589">
    <property type="entry name" value="LUD_dom"/>
    <property type="match status" value="1"/>
</dbReference>
<dbReference type="HOGENOM" id="CLU_090664_0_0_0"/>
<accession>D7CWA8</accession>
<feature type="domain" description="LUD" evidence="1">
    <location>
        <begin position="54"/>
        <end position="216"/>
    </location>
</feature>
<dbReference type="InterPro" id="IPR024185">
    <property type="entry name" value="FTHF_cligase-like_sf"/>
</dbReference>
<protein>
    <recommendedName>
        <fullName evidence="1">LUD domain-containing protein</fullName>
    </recommendedName>
</protein>
<dbReference type="Gene3D" id="3.40.50.10420">
    <property type="entry name" value="NagB/RpiA/CoA transferase-like"/>
    <property type="match status" value="1"/>
</dbReference>
<reference evidence="3" key="1">
    <citation type="submission" date="2010-05" db="EMBL/GenBank/DDBJ databases">
        <title>The complete genome of Truepera radiovictris DSM 17093.</title>
        <authorList>
            <consortium name="US DOE Joint Genome Institute (JGI-PGF)"/>
            <person name="Lucas S."/>
            <person name="Copeland A."/>
            <person name="Lapidus A."/>
            <person name="Glavina del Rio T."/>
            <person name="Dalin E."/>
            <person name="Tice H."/>
            <person name="Bruce D."/>
            <person name="Goodwin L."/>
            <person name="Pitluck S."/>
            <person name="Kyrpides N."/>
            <person name="Mavromatis K."/>
            <person name="Ovchinnikova G."/>
            <person name="Munk A.C."/>
            <person name="Detter J.C."/>
            <person name="Han C."/>
            <person name="Tapia R."/>
            <person name="Land M."/>
            <person name="Hauser L."/>
            <person name="Markowitz V."/>
            <person name="Cheng J.-F."/>
            <person name="Hugenholtz P."/>
            <person name="Woyke T."/>
            <person name="Wu D."/>
            <person name="Tindall B."/>
            <person name="Pomrenke H.G."/>
            <person name="Brambilla E."/>
            <person name="Klenk H.-P."/>
            <person name="Eisen J.A."/>
        </authorList>
    </citation>
    <scope>NUCLEOTIDE SEQUENCE [LARGE SCALE GENOMIC DNA]</scope>
    <source>
        <strain evidence="3">DSM 17093 / CIP 108686 / LMG 22925 / RQ-24</strain>
    </source>
</reference>
<keyword evidence="3" id="KW-1185">Reference proteome</keyword>
<dbReference type="STRING" id="649638.Trad_2964"/>
<dbReference type="Proteomes" id="UP000000379">
    <property type="component" value="Chromosome"/>
</dbReference>
<name>D7CWA8_TRURR</name>
<dbReference type="KEGG" id="tra:Trad_2964"/>
<dbReference type="SUPFAM" id="SSF100950">
    <property type="entry name" value="NagB/RpiA/CoA transferase-like"/>
    <property type="match status" value="1"/>
</dbReference>
<dbReference type="PANTHER" id="PTHR43682:SF1">
    <property type="entry name" value="LACTATE UTILIZATION PROTEIN C"/>
    <property type="match status" value="1"/>
</dbReference>
<dbReference type="EMBL" id="CP002049">
    <property type="protein sequence ID" value="ADI16058.1"/>
    <property type="molecule type" value="Genomic_DNA"/>
</dbReference>
<sequence>MARAGGGVTDAGDAKEAVLGRIRAALAGAPSEVAVPRAYQRASGAERERLVHDFVERASDYRAAVHRLSESELRERVAAVCRDHSAARLAVPPDLPEAWLPEGVTGVRDHALTHLELANLDGVLTGCALAVAQTGTVVLDGGAHQGRRALTLLPDLHLCVVFERQIVGTVPEAVAALEGAARRPLTLISGPSATSDIELSRVEGVHGPRNLVLLLVRSAP</sequence>
<dbReference type="eggNOG" id="COG1556">
    <property type="taxonomic scope" value="Bacteria"/>
</dbReference>
<organism evidence="2 3">
    <name type="scientific">Truepera radiovictrix (strain DSM 17093 / CIP 108686 / LMG 22925 / RQ-24)</name>
    <dbReference type="NCBI Taxonomy" id="649638"/>
    <lineage>
        <taxon>Bacteria</taxon>
        <taxon>Thermotogati</taxon>
        <taxon>Deinococcota</taxon>
        <taxon>Deinococci</taxon>
        <taxon>Trueperales</taxon>
        <taxon>Trueperaceae</taxon>
        <taxon>Truepera</taxon>
    </lineage>
</organism>
<dbReference type="InterPro" id="IPR037171">
    <property type="entry name" value="NagB/RpiA_transferase-like"/>
</dbReference>
<dbReference type="PANTHER" id="PTHR43682">
    <property type="entry name" value="LACTATE UTILIZATION PROTEIN C"/>
    <property type="match status" value="1"/>
</dbReference>
<evidence type="ECO:0000313" key="3">
    <source>
        <dbReference type="Proteomes" id="UP000000379"/>
    </source>
</evidence>
<dbReference type="AlphaFoldDB" id="D7CWA8"/>
<reference evidence="2 3" key="2">
    <citation type="journal article" date="2011" name="Stand. Genomic Sci.">
        <title>Complete genome sequence of Truepera radiovictrix type strain (RQ-24).</title>
        <authorList>
            <person name="Ivanova N."/>
            <person name="Rohde C."/>
            <person name="Munk C."/>
            <person name="Nolan M."/>
            <person name="Lucas S."/>
            <person name="Del Rio T.G."/>
            <person name="Tice H."/>
            <person name="Deshpande S."/>
            <person name="Cheng J.F."/>
            <person name="Tapia R."/>
            <person name="Han C."/>
            <person name="Goodwin L."/>
            <person name="Pitluck S."/>
            <person name="Liolios K."/>
            <person name="Mavromatis K."/>
            <person name="Mikhailova N."/>
            <person name="Pati A."/>
            <person name="Chen A."/>
            <person name="Palaniappan K."/>
            <person name="Land M."/>
            <person name="Hauser L."/>
            <person name="Chang Y.J."/>
            <person name="Jeffries C.D."/>
            <person name="Brambilla E."/>
            <person name="Rohde M."/>
            <person name="Goker M."/>
            <person name="Tindall B.J."/>
            <person name="Woyke T."/>
            <person name="Bristow J."/>
            <person name="Eisen J.A."/>
            <person name="Markowitz V."/>
            <person name="Hugenholtz P."/>
            <person name="Kyrpides N.C."/>
            <person name="Klenk H.P."/>
            <person name="Lapidus A."/>
        </authorList>
    </citation>
    <scope>NUCLEOTIDE SEQUENCE [LARGE SCALE GENOMIC DNA]</scope>
    <source>
        <strain evidence="3">DSM 17093 / CIP 108686 / LMG 22925 / RQ-24</strain>
    </source>
</reference>
<gene>
    <name evidence="2" type="ordered locus">Trad_2964</name>
</gene>